<dbReference type="Gene3D" id="3.40.1190.20">
    <property type="match status" value="1"/>
</dbReference>
<reference evidence="5 6" key="1">
    <citation type="submission" date="2017-04" db="EMBL/GenBank/DDBJ databases">
        <authorList>
            <person name="Afonso C.L."/>
            <person name="Miller P.J."/>
            <person name="Scott M.A."/>
            <person name="Spackman E."/>
            <person name="Goraichik I."/>
            <person name="Dimitrov K.M."/>
            <person name="Suarez D.L."/>
            <person name="Swayne D.E."/>
        </authorList>
    </citation>
    <scope>NUCLEOTIDE SEQUENCE [LARGE SCALE GENOMIC DNA]</scope>
    <source>
        <strain evidence="5 6">CGMCC 1.10972</strain>
    </source>
</reference>
<comment type="similarity">
    <text evidence="1">Belongs to the carbohydrate kinase PfkB family.</text>
</comment>
<evidence type="ECO:0000313" key="6">
    <source>
        <dbReference type="Proteomes" id="UP000192656"/>
    </source>
</evidence>
<evidence type="ECO:0000256" key="3">
    <source>
        <dbReference type="ARBA" id="ARBA00022777"/>
    </source>
</evidence>
<dbReference type="OrthoDB" id="9776822at2"/>
<dbReference type="CDD" id="cd01166">
    <property type="entry name" value="KdgK"/>
    <property type="match status" value="1"/>
</dbReference>
<keyword evidence="3 5" id="KW-0418">Kinase</keyword>
<dbReference type="GO" id="GO:0019698">
    <property type="term" value="P:D-galacturonate catabolic process"/>
    <property type="evidence" value="ECO:0007669"/>
    <property type="project" value="TreeGrafter"/>
</dbReference>
<dbReference type="InterPro" id="IPR029056">
    <property type="entry name" value="Ribokinase-like"/>
</dbReference>
<dbReference type="InterPro" id="IPR050306">
    <property type="entry name" value="PfkB_Carbo_kinase"/>
</dbReference>
<evidence type="ECO:0000313" key="5">
    <source>
        <dbReference type="EMBL" id="SMD11286.1"/>
    </source>
</evidence>
<dbReference type="Proteomes" id="UP000192656">
    <property type="component" value="Unassembled WGS sequence"/>
</dbReference>
<sequence>MRILSIGECMIEMSGGAGGAWHLGFAGDTLNTLWYARASLDPAEGSAAYFTALGDDGFSDKIADFLDTNGIDTSQIVRIEGRRPGLYIIEQIAGDRHFTYWRETSAARRLAEDETRLSAAIEAAELVYLSGITLAILPAEHRERLIALCGTAKARGQIVAFDPNIRSALWTRLDEAREAIMAMAGSASIVLPSFDDEHATFEDDGPEATIARYAGAGVKEIAVKDGPRAIHVFADGKAERVEAVPNVEVVDATGAGDSFNGAYLGARLSGADPLKAAAAGRDMAAQVVGVRGALADWPLFERWARKG</sequence>
<dbReference type="GO" id="GO:0005829">
    <property type="term" value="C:cytosol"/>
    <property type="evidence" value="ECO:0007669"/>
    <property type="project" value="TreeGrafter"/>
</dbReference>
<dbReference type="EMBL" id="FWXR01000029">
    <property type="protein sequence ID" value="SMD11286.1"/>
    <property type="molecule type" value="Genomic_DNA"/>
</dbReference>
<dbReference type="RefSeq" id="WP_084412610.1">
    <property type="nucleotide sequence ID" value="NZ_FWXR01000029.1"/>
</dbReference>
<dbReference type="PANTHER" id="PTHR43085:SF15">
    <property type="entry name" value="2-DEHYDRO-3-DEOXYGLUCONOKINASE"/>
    <property type="match status" value="1"/>
</dbReference>
<feature type="domain" description="Carbohydrate kinase PfkB" evidence="4">
    <location>
        <begin position="3"/>
        <end position="297"/>
    </location>
</feature>
<evidence type="ECO:0000256" key="1">
    <source>
        <dbReference type="ARBA" id="ARBA00010688"/>
    </source>
</evidence>
<dbReference type="PANTHER" id="PTHR43085">
    <property type="entry name" value="HEXOKINASE FAMILY MEMBER"/>
    <property type="match status" value="1"/>
</dbReference>
<keyword evidence="2" id="KW-0808">Transferase</keyword>
<protein>
    <submittedName>
        <fullName evidence="5">2-keto-3-deoxygluconate kinase</fullName>
    </submittedName>
</protein>
<dbReference type="GO" id="GO:0006974">
    <property type="term" value="P:DNA damage response"/>
    <property type="evidence" value="ECO:0007669"/>
    <property type="project" value="TreeGrafter"/>
</dbReference>
<dbReference type="STRING" id="937218.SAMN06297251_12930"/>
<evidence type="ECO:0000256" key="2">
    <source>
        <dbReference type="ARBA" id="ARBA00022679"/>
    </source>
</evidence>
<organism evidence="5 6">
    <name type="scientific">Fulvimarina manganoxydans</name>
    <dbReference type="NCBI Taxonomy" id="937218"/>
    <lineage>
        <taxon>Bacteria</taxon>
        <taxon>Pseudomonadati</taxon>
        <taxon>Pseudomonadota</taxon>
        <taxon>Alphaproteobacteria</taxon>
        <taxon>Hyphomicrobiales</taxon>
        <taxon>Aurantimonadaceae</taxon>
        <taxon>Fulvimarina</taxon>
    </lineage>
</organism>
<dbReference type="InterPro" id="IPR011611">
    <property type="entry name" value="PfkB_dom"/>
</dbReference>
<dbReference type="AlphaFoldDB" id="A0A1W2EPV7"/>
<evidence type="ECO:0000259" key="4">
    <source>
        <dbReference type="Pfam" id="PF00294"/>
    </source>
</evidence>
<dbReference type="SUPFAM" id="SSF53613">
    <property type="entry name" value="Ribokinase-like"/>
    <property type="match status" value="1"/>
</dbReference>
<keyword evidence="6" id="KW-1185">Reference proteome</keyword>
<dbReference type="GO" id="GO:0008673">
    <property type="term" value="F:2-dehydro-3-deoxygluconokinase activity"/>
    <property type="evidence" value="ECO:0007669"/>
    <property type="project" value="TreeGrafter"/>
</dbReference>
<gene>
    <name evidence="5" type="ORF">SAMN06297251_12930</name>
</gene>
<name>A0A1W2EPV7_9HYPH</name>
<dbReference type="GO" id="GO:0042840">
    <property type="term" value="P:D-glucuronate catabolic process"/>
    <property type="evidence" value="ECO:0007669"/>
    <property type="project" value="TreeGrafter"/>
</dbReference>
<accession>A0A1W2EPV7</accession>
<dbReference type="Pfam" id="PF00294">
    <property type="entry name" value="PfkB"/>
    <property type="match status" value="1"/>
</dbReference>
<proteinExistence type="inferred from homology"/>